<accession>A0AAV4NBQ1</accession>
<dbReference type="AlphaFoldDB" id="A0AAV4NBQ1"/>
<keyword evidence="2" id="KW-1185">Reference proteome</keyword>
<name>A0AAV4NBQ1_CAEEX</name>
<organism evidence="1 2">
    <name type="scientific">Caerostris extrusa</name>
    <name type="common">Bark spider</name>
    <name type="synonym">Caerostris bankana</name>
    <dbReference type="NCBI Taxonomy" id="172846"/>
    <lineage>
        <taxon>Eukaryota</taxon>
        <taxon>Metazoa</taxon>
        <taxon>Ecdysozoa</taxon>
        <taxon>Arthropoda</taxon>
        <taxon>Chelicerata</taxon>
        <taxon>Arachnida</taxon>
        <taxon>Araneae</taxon>
        <taxon>Araneomorphae</taxon>
        <taxon>Entelegynae</taxon>
        <taxon>Araneoidea</taxon>
        <taxon>Araneidae</taxon>
        <taxon>Caerostris</taxon>
    </lineage>
</organism>
<comment type="caution">
    <text evidence="1">The sequence shown here is derived from an EMBL/GenBank/DDBJ whole genome shotgun (WGS) entry which is preliminary data.</text>
</comment>
<reference evidence="1 2" key="1">
    <citation type="submission" date="2021-06" db="EMBL/GenBank/DDBJ databases">
        <title>Caerostris extrusa draft genome.</title>
        <authorList>
            <person name="Kono N."/>
            <person name="Arakawa K."/>
        </authorList>
    </citation>
    <scope>NUCLEOTIDE SEQUENCE [LARGE SCALE GENOMIC DNA]</scope>
</reference>
<dbReference type="Proteomes" id="UP001054945">
    <property type="component" value="Unassembled WGS sequence"/>
</dbReference>
<evidence type="ECO:0000313" key="1">
    <source>
        <dbReference type="EMBL" id="GIX82078.1"/>
    </source>
</evidence>
<proteinExistence type="predicted"/>
<sequence>MVNRHIKYSSSSPKQCKMVAFLAHLIVILSVAPASIRETVSGVGSPSLPTPRLQGALRVALGPTLQLHPMSVSIEVHLEHHLSSIVMIDLLRNDT</sequence>
<evidence type="ECO:0000313" key="2">
    <source>
        <dbReference type="Proteomes" id="UP001054945"/>
    </source>
</evidence>
<protein>
    <submittedName>
        <fullName evidence="1">Uncharacterized protein</fullName>
    </submittedName>
</protein>
<gene>
    <name evidence="1" type="ORF">CEXT_552801</name>
</gene>
<dbReference type="EMBL" id="BPLR01020743">
    <property type="protein sequence ID" value="GIX82078.1"/>
    <property type="molecule type" value="Genomic_DNA"/>
</dbReference>